<reference evidence="11 12" key="1">
    <citation type="submission" date="2014-03" db="EMBL/GenBank/DDBJ databases">
        <title>Genome of Polynucleobacter strain MWH-MoK4.</title>
        <authorList>
            <person name="Hahn M.W."/>
        </authorList>
    </citation>
    <scope>NUCLEOTIDE SEQUENCE [LARGE SCALE GENOMIC DNA]</scope>
    <source>
        <strain evidence="11 12">MWH-MoK4</strain>
    </source>
</reference>
<evidence type="ECO:0000256" key="10">
    <source>
        <dbReference type="RuleBase" id="RU361274"/>
    </source>
</evidence>
<dbReference type="PANTHER" id="PTHR30616:SF2">
    <property type="entry name" value="PURINE NUCLEOSIDE PHOSPHORYLASE LACC1"/>
    <property type="match status" value="1"/>
</dbReference>
<dbReference type="OrthoDB" id="4279at2"/>
<dbReference type="RefSeq" id="WP_046330157.1">
    <property type="nucleotide sequence ID" value="NZ_CP007501.1"/>
</dbReference>
<comment type="catalytic activity">
    <reaction evidence="8">
        <text>adenosine + phosphate = alpha-D-ribose 1-phosphate + adenine</text>
        <dbReference type="Rhea" id="RHEA:27642"/>
        <dbReference type="ChEBI" id="CHEBI:16335"/>
        <dbReference type="ChEBI" id="CHEBI:16708"/>
        <dbReference type="ChEBI" id="CHEBI:43474"/>
        <dbReference type="ChEBI" id="CHEBI:57720"/>
        <dbReference type="EC" id="2.4.2.1"/>
    </reaction>
    <physiologicalReaction direction="left-to-right" evidence="8">
        <dbReference type="Rhea" id="RHEA:27643"/>
    </physiologicalReaction>
</comment>
<gene>
    <name evidence="11" type="ORF">CL55_00010280</name>
</gene>
<sequence>MISALNKIEPSWTVSQLIQAFCTTRQGGLSQSPFNSLNLGLNAGDDSVDVLQNRSILRSELPAEPLWLKQTHGITVSTPISRSTLTIGAFEADASVTNIPNEVLAILTADCMPVLLASRSGDVIGAAHAGWRGLSGGILENTIKEMLALSPGLAISDIRAWMGPAIGPSAFEVGQDVLQAFALQGQDVLSKAFIPIPGTSGKYLADLYLLARDRLHTLGLKQIDGGEFCTVNDPERFFSYRRDKVTGRFASLIWISDKH</sequence>
<dbReference type="PATRIC" id="fig|576611.7.peg.1044"/>
<comment type="similarity">
    <text evidence="2 10">Belongs to the purine nucleoside phosphorylase YfiH/LACC1 family.</text>
</comment>
<evidence type="ECO:0000256" key="5">
    <source>
        <dbReference type="ARBA" id="ARBA00022801"/>
    </source>
</evidence>
<dbReference type="GO" id="GO:0017061">
    <property type="term" value="F:S-methyl-5-thioadenosine phosphorylase activity"/>
    <property type="evidence" value="ECO:0007669"/>
    <property type="project" value="UniProtKB-EC"/>
</dbReference>
<dbReference type="InterPro" id="IPR038371">
    <property type="entry name" value="Cu_polyphenol_OxRdtase_sf"/>
</dbReference>
<dbReference type="HOGENOM" id="CLU_065784_1_1_4"/>
<dbReference type="PANTHER" id="PTHR30616">
    <property type="entry name" value="UNCHARACTERIZED PROTEIN YFIH"/>
    <property type="match status" value="1"/>
</dbReference>
<dbReference type="NCBIfam" id="TIGR00726">
    <property type="entry name" value="peptidoglycan editing factor PgeF"/>
    <property type="match status" value="1"/>
</dbReference>
<dbReference type="STRING" id="1835254.CL55_00010280"/>
<comment type="catalytic activity">
    <reaction evidence="1">
        <text>inosine + phosphate = alpha-D-ribose 1-phosphate + hypoxanthine</text>
        <dbReference type="Rhea" id="RHEA:27646"/>
        <dbReference type="ChEBI" id="CHEBI:17368"/>
        <dbReference type="ChEBI" id="CHEBI:17596"/>
        <dbReference type="ChEBI" id="CHEBI:43474"/>
        <dbReference type="ChEBI" id="CHEBI:57720"/>
        <dbReference type="EC" id="2.4.2.1"/>
    </reaction>
    <physiologicalReaction direction="left-to-right" evidence="1">
        <dbReference type="Rhea" id="RHEA:27647"/>
    </physiologicalReaction>
</comment>
<name>A0A0E3ZLU5_9BURK</name>
<dbReference type="EMBL" id="CP007501">
    <property type="protein sequence ID" value="AKD25361.1"/>
    <property type="molecule type" value="Genomic_DNA"/>
</dbReference>
<dbReference type="CDD" id="cd16833">
    <property type="entry name" value="YfiH"/>
    <property type="match status" value="1"/>
</dbReference>
<keyword evidence="5" id="KW-0378">Hydrolase</keyword>
<dbReference type="SUPFAM" id="SSF64438">
    <property type="entry name" value="CNF1/YfiH-like putative cysteine hydrolases"/>
    <property type="match status" value="1"/>
</dbReference>
<dbReference type="Pfam" id="PF02578">
    <property type="entry name" value="Cu-oxidase_4"/>
    <property type="match status" value="1"/>
</dbReference>
<evidence type="ECO:0000256" key="4">
    <source>
        <dbReference type="ARBA" id="ARBA00022723"/>
    </source>
</evidence>
<keyword evidence="12" id="KW-1185">Reference proteome</keyword>
<accession>A0A0E3ZLU5</accession>
<dbReference type="InterPro" id="IPR011324">
    <property type="entry name" value="Cytotoxic_necrot_fac-like_cat"/>
</dbReference>
<dbReference type="KEGG" id="pdq:CL55_00010280"/>
<protein>
    <recommendedName>
        <fullName evidence="10">Purine nucleoside phosphorylase</fullName>
    </recommendedName>
</protein>
<keyword evidence="6" id="KW-0862">Zinc</keyword>
<comment type="catalytic activity">
    <reaction evidence="7">
        <text>adenosine + H2O + H(+) = inosine + NH4(+)</text>
        <dbReference type="Rhea" id="RHEA:24408"/>
        <dbReference type="ChEBI" id="CHEBI:15377"/>
        <dbReference type="ChEBI" id="CHEBI:15378"/>
        <dbReference type="ChEBI" id="CHEBI:16335"/>
        <dbReference type="ChEBI" id="CHEBI:17596"/>
        <dbReference type="ChEBI" id="CHEBI:28938"/>
        <dbReference type="EC" id="3.5.4.4"/>
    </reaction>
    <physiologicalReaction direction="left-to-right" evidence="7">
        <dbReference type="Rhea" id="RHEA:24409"/>
    </physiologicalReaction>
</comment>
<dbReference type="GO" id="GO:0016787">
    <property type="term" value="F:hydrolase activity"/>
    <property type="evidence" value="ECO:0007669"/>
    <property type="project" value="UniProtKB-KW"/>
</dbReference>
<evidence type="ECO:0000256" key="6">
    <source>
        <dbReference type="ARBA" id="ARBA00022833"/>
    </source>
</evidence>
<keyword evidence="3" id="KW-0808">Transferase</keyword>
<evidence type="ECO:0000313" key="12">
    <source>
        <dbReference type="Proteomes" id="UP000061135"/>
    </source>
</evidence>
<comment type="catalytic activity">
    <reaction evidence="9">
        <text>S-methyl-5'-thioadenosine + phosphate = 5-(methylsulfanyl)-alpha-D-ribose 1-phosphate + adenine</text>
        <dbReference type="Rhea" id="RHEA:11852"/>
        <dbReference type="ChEBI" id="CHEBI:16708"/>
        <dbReference type="ChEBI" id="CHEBI:17509"/>
        <dbReference type="ChEBI" id="CHEBI:43474"/>
        <dbReference type="ChEBI" id="CHEBI:58533"/>
        <dbReference type="EC" id="2.4.2.28"/>
    </reaction>
    <physiologicalReaction direction="left-to-right" evidence="9">
        <dbReference type="Rhea" id="RHEA:11853"/>
    </physiologicalReaction>
</comment>
<dbReference type="Gene3D" id="3.60.140.10">
    <property type="entry name" value="CNF1/YfiH-like putative cysteine hydrolases"/>
    <property type="match status" value="1"/>
</dbReference>
<organism evidence="11 12">
    <name type="scientific">Polynucleobacter duraquae</name>
    <dbReference type="NCBI Taxonomy" id="1835254"/>
    <lineage>
        <taxon>Bacteria</taxon>
        <taxon>Pseudomonadati</taxon>
        <taxon>Pseudomonadota</taxon>
        <taxon>Betaproteobacteria</taxon>
        <taxon>Burkholderiales</taxon>
        <taxon>Burkholderiaceae</taxon>
        <taxon>Polynucleobacter</taxon>
    </lineage>
</organism>
<dbReference type="GO" id="GO:0005507">
    <property type="term" value="F:copper ion binding"/>
    <property type="evidence" value="ECO:0007669"/>
    <property type="project" value="TreeGrafter"/>
</dbReference>
<dbReference type="Proteomes" id="UP000061135">
    <property type="component" value="Chromosome"/>
</dbReference>
<evidence type="ECO:0000256" key="8">
    <source>
        <dbReference type="ARBA" id="ARBA00048968"/>
    </source>
</evidence>
<evidence type="ECO:0000256" key="2">
    <source>
        <dbReference type="ARBA" id="ARBA00007353"/>
    </source>
</evidence>
<dbReference type="AlphaFoldDB" id="A0A0E3ZLU5"/>
<evidence type="ECO:0000256" key="1">
    <source>
        <dbReference type="ARBA" id="ARBA00000553"/>
    </source>
</evidence>
<evidence type="ECO:0000256" key="9">
    <source>
        <dbReference type="ARBA" id="ARBA00049893"/>
    </source>
</evidence>
<keyword evidence="4" id="KW-0479">Metal-binding</keyword>
<evidence type="ECO:0000256" key="3">
    <source>
        <dbReference type="ARBA" id="ARBA00022679"/>
    </source>
</evidence>
<dbReference type="InterPro" id="IPR003730">
    <property type="entry name" value="Cu_polyphenol_OxRdtase"/>
</dbReference>
<proteinExistence type="inferred from homology"/>
<evidence type="ECO:0000313" key="11">
    <source>
        <dbReference type="EMBL" id="AKD25361.1"/>
    </source>
</evidence>
<evidence type="ECO:0000256" key="7">
    <source>
        <dbReference type="ARBA" id="ARBA00047989"/>
    </source>
</evidence>